<evidence type="ECO:0000313" key="1">
    <source>
        <dbReference type="EMBL" id="GCC53172.1"/>
    </source>
</evidence>
<organism evidence="1 2">
    <name type="scientific">Chryseotalea sanaruensis</name>
    <dbReference type="NCBI Taxonomy" id="2482724"/>
    <lineage>
        <taxon>Bacteria</taxon>
        <taxon>Pseudomonadati</taxon>
        <taxon>Bacteroidota</taxon>
        <taxon>Cytophagia</taxon>
        <taxon>Cytophagales</taxon>
        <taxon>Chryseotaleaceae</taxon>
        <taxon>Chryseotalea</taxon>
    </lineage>
</organism>
<dbReference type="RefSeq" id="WP_127123827.1">
    <property type="nucleotide sequence ID" value="NZ_BHXQ01000007.1"/>
</dbReference>
<protein>
    <submittedName>
        <fullName evidence="1">Uncharacterized protein</fullName>
    </submittedName>
</protein>
<dbReference type="AlphaFoldDB" id="A0A401UE86"/>
<gene>
    <name evidence="1" type="ORF">SanaruYs_34150</name>
</gene>
<dbReference type="OrthoDB" id="1145241at2"/>
<comment type="caution">
    <text evidence="1">The sequence shown here is derived from an EMBL/GenBank/DDBJ whole genome shotgun (WGS) entry which is preliminary data.</text>
</comment>
<dbReference type="Proteomes" id="UP000288227">
    <property type="component" value="Unassembled WGS sequence"/>
</dbReference>
<proteinExistence type="predicted"/>
<evidence type="ECO:0000313" key="2">
    <source>
        <dbReference type="Proteomes" id="UP000288227"/>
    </source>
</evidence>
<reference evidence="1 2" key="1">
    <citation type="submission" date="2018-11" db="EMBL/GenBank/DDBJ databases">
        <title>Chryseotalea sanarue gen. nov., sp., nov., a member of the family Cytophagaceae, isolated from a brackish lake in Hamamatsu Japan.</title>
        <authorList>
            <person name="Maejima Y."/>
            <person name="Iino T."/>
            <person name="Muraguchi Y."/>
            <person name="Fukuda K."/>
            <person name="Ohkuma M."/>
            <person name="Moriuchi R."/>
            <person name="Dohra H."/>
            <person name="Kimbara K."/>
            <person name="Shintani M."/>
        </authorList>
    </citation>
    <scope>NUCLEOTIDE SEQUENCE [LARGE SCALE GENOMIC DNA]</scope>
    <source>
        <strain evidence="1 2">Ys</strain>
    </source>
</reference>
<sequence>MEKKIIVDNESIQQFDTADKEPVFSGRPISFYLTHKQIPQVYKDLYNGKRQPADDEDTLPLLDSMFTSNTEIKPFYFSTITRTMEKTDGAYTEPLGMMEKHFVEKKAKEFVDYYINNSFLTDKDLEEWA</sequence>
<keyword evidence="2" id="KW-1185">Reference proteome</keyword>
<name>A0A401UE86_9BACT</name>
<dbReference type="EMBL" id="BHXQ01000007">
    <property type="protein sequence ID" value="GCC53172.1"/>
    <property type="molecule type" value="Genomic_DNA"/>
</dbReference>
<accession>A0A401UE86</accession>